<accession>A0A8S5S532</accession>
<organism evidence="1">
    <name type="scientific">Myoviridae sp. cthAo37</name>
    <dbReference type="NCBI Taxonomy" id="2827701"/>
    <lineage>
        <taxon>Viruses</taxon>
        <taxon>Duplodnaviria</taxon>
        <taxon>Heunggongvirae</taxon>
        <taxon>Uroviricota</taxon>
        <taxon>Caudoviricetes</taxon>
    </lineage>
</organism>
<dbReference type="EMBL" id="BK032529">
    <property type="protein sequence ID" value="DAF46032.1"/>
    <property type="molecule type" value="Genomic_DNA"/>
</dbReference>
<name>A0A8S5S532_9CAUD</name>
<proteinExistence type="predicted"/>
<evidence type="ECO:0000313" key="1">
    <source>
        <dbReference type="EMBL" id="DAF46032.1"/>
    </source>
</evidence>
<protein>
    <submittedName>
        <fullName evidence="1">Uncharacterized protein</fullName>
    </submittedName>
</protein>
<sequence length="60" mass="6883">MMLNEIKEYFSDKQREALPLIITEAATLPSNYRTFLLGYTSGMADAARLEVMRQAKREAK</sequence>
<reference evidence="1" key="1">
    <citation type="journal article" date="2021" name="Proc. Natl. Acad. Sci. U.S.A.">
        <title>A Catalog of Tens of Thousands of Viruses from Human Metagenomes Reveals Hidden Associations with Chronic Diseases.</title>
        <authorList>
            <person name="Tisza M.J."/>
            <person name="Buck C.B."/>
        </authorList>
    </citation>
    <scope>NUCLEOTIDE SEQUENCE</scope>
    <source>
        <strain evidence="1">CthAo37</strain>
    </source>
</reference>